<keyword evidence="6" id="KW-0521">NADP</keyword>
<dbReference type="Pfam" id="PF17828">
    <property type="entry name" value="FAS_N"/>
    <property type="match status" value="1"/>
</dbReference>
<keyword evidence="5 18" id="KW-0378">Hydrolase</keyword>
<dbReference type="InterPro" id="IPR041099">
    <property type="entry name" value="FAS1_N"/>
</dbReference>
<comment type="catalytic activity">
    <reaction evidence="1">
        <text>a (3R)-hydroxyacyl-[ACP] = a (2E)-enoyl-[ACP] + H2O</text>
        <dbReference type="Rhea" id="RHEA:13097"/>
        <dbReference type="Rhea" id="RHEA-COMP:9925"/>
        <dbReference type="Rhea" id="RHEA-COMP:9945"/>
        <dbReference type="ChEBI" id="CHEBI:15377"/>
        <dbReference type="ChEBI" id="CHEBI:78784"/>
        <dbReference type="ChEBI" id="CHEBI:78827"/>
        <dbReference type="EC" id="4.2.1.59"/>
    </reaction>
</comment>
<gene>
    <name evidence="18" type="ORF">PGRI_073830</name>
</gene>
<dbReference type="FunFam" id="3.20.20.70:FF:000078">
    <property type="entry name" value="Fatty acid synthase beta subunit dehydratase"/>
    <property type="match status" value="1"/>
</dbReference>
<dbReference type="CDD" id="cd03447">
    <property type="entry name" value="FAS_MaoC"/>
    <property type="match status" value="1"/>
</dbReference>
<dbReference type="Gene3D" id="6.10.60.10">
    <property type="match status" value="1"/>
</dbReference>
<dbReference type="Gene3D" id="3.30.1120.100">
    <property type="match status" value="1"/>
</dbReference>
<evidence type="ECO:0000256" key="5">
    <source>
        <dbReference type="ARBA" id="ARBA00022801"/>
    </source>
</evidence>
<dbReference type="InterPro" id="IPR001227">
    <property type="entry name" value="Ac_transferase_dom_sf"/>
</dbReference>
<proteinExistence type="inferred from homology"/>
<comment type="subunit">
    <text evidence="10">[Alpha(6)beta(6)] hexamers of two multifunctional subunits (alpha and beta).</text>
</comment>
<keyword evidence="8" id="KW-0520">NAD</keyword>
<accession>A0A135LZ49</accession>
<sequence>MLISTELPGPSVLSASTSSNWSTPEEVSTSSSPSNIWGSQILTITDGRFTHTLSISTASFPAALQLRDDFLHDLQTAGGAEPISSLVELWARFIGFTVRRLEQSPRGLADDLRHLLTIALDTFDRDILLQREIHGVVYALDISADAESAILAAYVRARHVLRKVSRPAAPSALLAAAQQRKARLYAVFGGQGNDEDYFEELRMLWQTYRPLVEDLILSVSSMLQRETREESISRFYHNGMDIVTWLENPDRTPPSDYLIGASISMPLIGLLQLAWYRVVGRIVGTTPAQLQTALAGATGHSQGIIPATVIAVAQSWTQFDALALDALRLLLAIGTASQDQFAVGQLPPAVVADAEANGEGFPGPMLSVADCPISQLRTYVASVNGYLPVDARIEIALINGPTNAVLAGPPLSLHGFNVWLREVKAPAKGLQHRIPFSQRKPEIHTRFLPITTAFHSSYLTDVAPAVLERVADFTITGDQLRIPVFCTHTGTDLRKCGAVNLIPKLIEMITTQQVVWPRAVHFPGSTHILAFGPDGASGIGTLTNRLKEGTGVRTILATGISSSRTELGDRSEFFNWNPAPKGLVYGPIWRNRYRPQLVQIAGGGVLVDTKLSRLLGLPPIMVAGMTPTTAAWDFCAAVMRAGYHVELALGGFHQAAQLETDIYKLLDAVPAGRGITCNMIYAAPHAVKWQIPLLAKLRAAGVPLEGLTIGAGVPSLEVATRYINELGLRHMGFKPGTLPAIYQVLDIASAHPTFPILLQWTGGRGGGHHSFEDFHQPILQAYDSIRRCENVILVAGSGFGGAQDTFPYLTGDWACRYNRPPMPFDGILLGSRLMTAKEAHTSPAAKQAIVNAPGVEYEGDWEQTYTQSAGGIMTVTSEMGEPIHKLATRGVQLWAELDRNVFSLDRSKRVAYLQKHRDYLIQRLNTDSVKVWFGCDVHGSVVDLEEMTYAEVLRRFVALTYVSAEGRWIDDSYRLFLQDFLKRVEARIGDVAPGSGPNEVNGDEALADPITALNAILKRLPAAEAQLIGTQDAEYFLLLCQRRGTKPVPFVPVLDENFETYFKKDSLWQSEDLAAVADADVGRVCILHGPVAARYSTKVDEPAGEILGNIYHGHIECLQQQDPEYQQDGIPIVDCFSPHSVPQDWRLAELGIHCSPVGNTGAMLYEVKPLDGAPGAPPTPSLTEWLVALGGSNGGWRQAFFHAATIVQGRAICENPLRRLFQPTRESYVMVQQGHGGLSADPIIALFEHRPHSEPVKVVEVRVDEPGVITLEIINYRNAGGAAIGLQLKFQFRREAVYAPIHEIMEGRNQRVKDFYYRVWFAGEPPETWPSVHDTFRESQFEVTADSIAEFAHCVQNASDAASKRRGKRMAAPLDFGVVIGWEALMKPLFSRELDVDLLTLVHLTNGFRIPADADPIQAGYALETKSRIQAITIEETGKLVEVRADVYHENKVVLELSSQFLYRGHHTDWENMFRKVDEEEMELCPRSPMEVAILNSKSWFQPLDRSLDLENQTLVFVLRSTYQYASKDTFKTVTTVGEVRVNSSLPGGSRPIATVDYHAVTCRGSPVMDYLKRHGSPVQKRAMFDQPSPLTNDGASLILTMPHSNEAYAHVSWDFNPIHVSASLSRYADLPGLITHGMYTSARVRGLVEHYTCASAIGAFRSFHCSFTSMVLPGDKIEVVFQHIGMLAGRKIVSVEAKHVGRGETVLRGEAEIEPEETAFLFTGQGSQQKGMGMQLYAQSKAAQQVWDYADAYFSDNYGFRITDIVRNDPKELTVYFGGPQGRHIRDQYRSMTRESIGPDGNVQLLPLFPQIDEETEFHTYYSPQGLLSATQFTQPALTLMELAIFADLQSRGLISERSSYAGHSLGEYAALGAVGKIFNVESLVQVVFYRGLLMQYTVPRDEKGNSDYRMCAVDPSRVAPDFGQEALQLLVKTIAMQTGQLLEIVNFNVLSLQYVCAGQIHALHCLTIVLNYLHAHVPLPESPEQIVSLAQAQIEQVALANPPTTLTRGCATIPLRGIDVPFHSSSLLPGVAGFRRCLLNLIDGHSLDPKCLVGRYIPNLTAQPFELSKEYFELVHRITGSVALEGVLREWDTYLDSTSADGLQKIEGAIQAMKVSFPNPEITAPWSSRALTMISLPALTALFGAVVGFFLLDPKALPGLWHARVLKILVKHLVWHRNSALVASSSTVSAPSTIFRPRYTRSYCSIAELDFNLHKSNSTFYADLDVSRIELLVTLFKDAITPLSPRTTLSPESVYSRRNRRRQLIAALGGVVCLFHREIKPYQRYDLVTRVLAWDDKWMYIVSYFLKPGSRHETEKMQGRILASAVSRYVFKQGRQTMQPAEVFRNLRLLPDEDTTAENVAATVAPDHLPLPCQDLVDGAAPFGGVQDPWTWAHVEMERQRGLAIASHMGGFDGLQELGASLR</sequence>
<dbReference type="GO" id="GO:0016297">
    <property type="term" value="F:fatty acyl-[ACP] hydrolase activity"/>
    <property type="evidence" value="ECO:0007669"/>
    <property type="project" value="UniProtKB-EC"/>
</dbReference>
<dbReference type="Pfam" id="PF08354">
    <property type="entry name" value="Fas1-AflB-like_hel"/>
    <property type="match status" value="1"/>
</dbReference>
<dbReference type="Pfam" id="PF17951">
    <property type="entry name" value="FAS_meander"/>
    <property type="match status" value="1"/>
</dbReference>
<dbReference type="PRINTS" id="PR01483">
    <property type="entry name" value="FASYNTHASE"/>
</dbReference>
<dbReference type="SUPFAM" id="SSF52151">
    <property type="entry name" value="FabD/lysophospholipase-like"/>
    <property type="match status" value="2"/>
</dbReference>
<dbReference type="Gene3D" id="6.10.140.1400">
    <property type="match status" value="1"/>
</dbReference>
<comment type="catalytic activity">
    <reaction evidence="12">
        <text>holo-[ACP] + malonyl-CoA = malonyl-[ACP] + CoA</text>
        <dbReference type="Rhea" id="RHEA:41792"/>
        <dbReference type="Rhea" id="RHEA-COMP:9623"/>
        <dbReference type="Rhea" id="RHEA-COMP:9685"/>
        <dbReference type="ChEBI" id="CHEBI:57287"/>
        <dbReference type="ChEBI" id="CHEBI:57384"/>
        <dbReference type="ChEBI" id="CHEBI:64479"/>
        <dbReference type="ChEBI" id="CHEBI:78449"/>
        <dbReference type="EC" id="2.3.1.39"/>
    </reaction>
</comment>
<dbReference type="EMBL" id="LHQR01000013">
    <property type="protein sequence ID" value="KXG54239.1"/>
    <property type="molecule type" value="Genomic_DNA"/>
</dbReference>
<comment type="pathway">
    <text evidence="2">Secondary metabolite biosynthesis.</text>
</comment>
<keyword evidence="9" id="KW-0511">Multifunctional enzyme</keyword>
<evidence type="ECO:0000256" key="1">
    <source>
        <dbReference type="ARBA" id="ARBA00001055"/>
    </source>
</evidence>
<dbReference type="Gene3D" id="3.30.70.3330">
    <property type="match status" value="1"/>
</dbReference>
<dbReference type="InterPro" id="IPR032088">
    <property type="entry name" value="SAT"/>
</dbReference>
<comment type="similarity">
    <text evidence="3">Belongs to the fungal fatty acid synthetase subunit beta family.</text>
</comment>
<dbReference type="InterPro" id="IPR029069">
    <property type="entry name" value="HotDog_dom_sf"/>
</dbReference>
<keyword evidence="4 18" id="KW-0808">Transferase</keyword>
<dbReference type="Gene3D" id="3.20.20.70">
    <property type="entry name" value="Aldolase class I"/>
    <property type="match status" value="1"/>
</dbReference>
<dbReference type="Proteomes" id="UP000070168">
    <property type="component" value="Unassembled WGS sequence"/>
</dbReference>
<dbReference type="RefSeq" id="XP_040652774.1">
    <property type="nucleotide sequence ID" value="XM_040795097.1"/>
</dbReference>
<evidence type="ECO:0000256" key="14">
    <source>
        <dbReference type="ARBA" id="ARBA00048572"/>
    </source>
</evidence>
<evidence type="ECO:0000256" key="12">
    <source>
        <dbReference type="ARBA" id="ARBA00048462"/>
    </source>
</evidence>
<comment type="caution">
    <text evidence="18">The sequence shown here is derived from an EMBL/GenBank/DDBJ whole genome shotgun (WGS) entry which is preliminary data.</text>
</comment>
<comment type="catalytic activity">
    <reaction evidence="14">
        <text>a 2,3-saturated acyl-[ACP] + NAD(+) = a (2E)-enoyl-[ACP] + NADH + H(+)</text>
        <dbReference type="Rhea" id="RHEA:10240"/>
        <dbReference type="Rhea" id="RHEA-COMP:9925"/>
        <dbReference type="Rhea" id="RHEA-COMP:9926"/>
        <dbReference type="ChEBI" id="CHEBI:15378"/>
        <dbReference type="ChEBI" id="CHEBI:57540"/>
        <dbReference type="ChEBI" id="CHEBI:57945"/>
        <dbReference type="ChEBI" id="CHEBI:78784"/>
        <dbReference type="ChEBI" id="CHEBI:78785"/>
        <dbReference type="EC" id="1.3.1.9"/>
    </reaction>
</comment>
<dbReference type="InterPro" id="IPR039569">
    <property type="entry name" value="FAS1-like_DH_region"/>
</dbReference>
<comment type="catalytic activity">
    <reaction evidence="11">
        <text>acetyl-CoA + n malonyl-CoA + 2n NADPH + 4n H(+) = a long-chain-acyl-CoA + n CoA + n CO2 + 2n NADP(+).</text>
        <dbReference type="EC" id="2.3.1.86"/>
    </reaction>
</comment>
<dbReference type="InterPro" id="IPR013565">
    <property type="entry name" value="Fas1/AflB-like_central"/>
</dbReference>
<dbReference type="InterPro" id="IPR013785">
    <property type="entry name" value="Aldolase_TIM"/>
</dbReference>
<dbReference type="InterPro" id="IPR040883">
    <property type="entry name" value="FAS_meander"/>
</dbReference>
<comment type="catalytic activity">
    <reaction evidence="15">
        <text>holo-[ACP] + acetyl-CoA = acetyl-[ACP] + CoA</text>
        <dbReference type="Rhea" id="RHEA:41788"/>
        <dbReference type="Rhea" id="RHEA-COMP:9621"/>
        <dbReference type="Rhea" id="RHEA-COMP:9685"/>
        <dbReference type="ChEBI" id="CHEBI:57287"/>
        <dbReference type="ChEBI" id="CHEBI:57288"/>
        <dbReference type="ChEBI" id="CHEBI:64479"/>
        <dbReference type="ChEBI" id="CHEBI:78446"/>
        <dbReference type="EC" id="2.3.1.38"/>
    </reaction>
</comment>
<feature type="compositionally biased region" description="Low complexity" evidence="16">
    <location>
        <begin position="22"/>
        <end position="32"/>
    </location>
</feature>
<dbReference type="GO" id="GO:0019171">
    <property type="term" value="F:(3R)-hydroxyacyl-[acyl-carrier-protein] dehydratase activity"/>
    <property type="evidence" value="ECO:0007669"/>
    <property type="project" value="UniProtKB-EC"/>
</dbReference>
<dbReference type="GO" id="GO:0005835">
    <property type="term" value="C:fatty acid synthase complex"/>
    <property type="evidence" value="ECO:0007669"/>
    <property type="project" value="InterPro"/>
</dbReference>
<dbReference type="InterPro" id="IPR002539">
    <property type="entry name" value="MaoC-like_dom"/>
</dbReference>
<dbReference type="GeneID" id="63710397"/>
<dbReference type="GO" id="GO:0006633">
    <property type="term" value="P:fatty acid biosynthetic process"/>
    <property type="evidence" value="ECO:0007669"/>
    <property type="project" value="InterPro"/>
</dbReference>
<evidence type="ECO:0000256" key="4">
    <source>
        <dbReference type="ARBA" id="ARBA00022679"/>
    </source>
</evidence>
<feature type="region of interest" description="Disordered" evidence="16">
    <location>
        <begin position="1"/>
        <end position="32"/>
    </location>
</feature>
<dbReference type="Pfam" id="PF01575">
    <property type="entry name" value="MaoC_dehydratas"/>
    <property type="match status" value="1"/>
</dbReference>
<dbReference type="FunFam" id="3.40.366.10:FF:000006">
    <property type="entry name" value="Fatty acid synthase beta subunit dehydratase"/>
    <property type="match status" value="1"/>
</dbReference>
<dbReference type="Gene3D" id="3.10.129.10">
    <property type="entry name" value="Hotdog Thioesterase"/>
    <property type="match status" value="1"/>
</dbReference>
<dbReference type="Gene3D" id="3.40.366.10">
    <property type="entry name" value="Malonyl-Coenzyme A Acyl Carrier Protein, domain 2"/>
    <property type="match status" value="3"/>
</dbReference>
<dbReference type="OrthoDB" id="5417908at2759"/>
<protein>
    <submittedName>
        <fullName evidence="18">Acyl transferase/acyl hydrolase/lysophospholipase</fullName>
    </submittedName>
</protein>
<dbReference type="GO" id="GO:0004312">
    <property type="term" value="F:fatty acid synthase activity"/>
    <property type="evidence" value="ECO:0007669"/>
    <property type="project" value="InterPro"/>
</dbReference>
<dbReference type="Gene3D" id="6.20.240.10">
    <property type="match status" value="1"/>
</dbReference>
<dbReference type="Pfam" id="PF22235">
    <property type="entry name" value="FAS1_thioest_ins"/>
    <property type="match status" value="1"/>
</dbReference>
<evidence type="ECO:0000256" key="10">
    <source>
        <dbReference type="ARBA" id="ARBA00033756"/>
    </source>
</evidence>
<dbReference type="GO" id="GO:0004314">
    <property type="term" value="F:[acyl-carrier-protein] S-malonyltransferase activity"/>
    <property type="evidence" value="ECO:0007669"/>
    <property type="project" value="UniProtKB-EC"/>
</dbReference>
<dbReference type="SMART" id="SM00827">
    <property type="entry name" value="PKS_AT"/>
    <property type="match status" value="1"/>
</dbReference>
<feature type="domain" description="Malonyl-CoA:ACP transacylase (MAT)" evidence="17">
    <location>
        <begin position="1722"/>
        <end position="2033"/>
    </location>
</feature>
<dbReference type="Pfam" id="PF16073">
    <property type="entry name" value="SAT"/>
    <property type="match status" value="1"/>
</dbReference>
<dbReference type="Gene3D" id="1.20.930.70">
    <property type="match status" value="1"/>
</dbReference>
<evidence type="ECO:0000256" key="3">
    <source>
        <dbReference type="ARBA" id="ARBA00010009"/>
    </source>
</evidence>
<dbReference type="InterPro" id="IPR016035">
    <property type="entry name" value="Acyl_Trfase/lysoPLipase"/>
</dbReference>
<keyword evidence="19" id="KW-1185">Reference proteome</keyword>
<dbReference type="PANTHER" id="PTHR10982">
    <property type="entry name" value="MALONYL COA-ACYL CARRIER PROTEIN TRANSACYLASE"/>
    <property type="match status" value="1"/>
</dbReference>
<dbReference type="GO" id="GO:0004313">
    <property type="term" value="F:[acyl-carrier-protein] S-acetyltransferase activity"/>
    <property type="evidence" value="ECO:0007669"/>
    <property type="project" value="UniProtKB-EC"/>
</dbReference>
<evidence type="ECO:0000256" key="2">
    <source>
        <dbReference type="ARBA" id="ARBA00005179"/>
    </source>
</evidence>
<evidence type="ECO:0000256" key="7">
    <source>
        <dbReference type="ARBA" id="ARBA00023002"/>
    </source>
</evidence>
<dbReference type="Pfam" id="PF13452">
    <property type="entry name" value="FAS1_DH_region"/>
    <property type="match status" value="1"/>
</dbReference>
<evidence type="ECO:0000256" key="8">
    <source>
        <dbReference type="ARBA" id="ARBA00023027"/>
    </source>
</evidence>
<evidence type="ECO:0000256" key="13">
    <source>
        <dbReference type="ARBA" id="ARBA00048536"/>
    </source>
</evidence>
<dbReference type="Gene3D" id="1.20.1050.120">
    <property type="match status" value="1"/>
</dbReference>
<dbReference type="InterPro" id="IPR014043">
    <property type="entry name" value="Acyl_transferase_dom"/>
</dbReference>
<comment type="catalytic activity">
    <reaction evidence="13">
        <text>(9Z)-octadecenoyl-[ACP] + H2O = (9Z)-octadecenoate + holo-[ACP] + H(+)</text>
        <dbReference type="Rhea" id="RHEA:15057"/>
        <dbReference type="Rhea" id="RHEA-COMP:9685"/>
        <dbReference type="Rhea" id="RHEA-COMP:9924"/>
        <dbReference type="ChEBI" id="CHEBI:15377"/>
        <dbReference type="ChEBI" id="CHEBI:15378"/>
        <dbReference type="ChEBI" id="CHEBI:30823"/>
        <dbReference type="ChEBI" id="CHEBI:64479"/>
        <dbReference type="ChEBI" id="CHEBI:78783"/>
        <dbReference type="EC" id="3.1.2.14"/>
    </reaction>
</comment>
<dbReference type="InterPro" id="IPR003965">
    <property type="entry name" value="Fatty_acid_synthase"/>
</dbReference>
<dbReference type="SUPFAM" id="SSF54637">
    <property type="entry name" value="Thioesterase/thiol ester dehydrase-isomerase"/>
    <property type="match status" value="3"/>
</dbReference>
<reference evidence="18 19" key="1">
    <citation type="journal article" date="2016" name="BMC Genomics">
        <title>Genome sequencing and secondary metabolism of the postharvest pathogen Penicillium griseofulvum.</title>
        <authorList>
            <person name="Banani H."/>
            <person name="Marcet-Houben M."/>
            <person name="Ballester A.R."/>
            <person name="Abbruscato P."/>
            <person name="Gonzalez-Candelas L."/>
            <person name="Gabaldon T."/>
            <person name="Spadaro D."/>
        </authorList>
    </citation>
    <scope>NUCLEOTIDE SEQUENCE [LARGE SCALE GENOMIC DNA]</scope>
    <source>
        <strain evidence="18 19">PG3</strain>
    </source>
</reference>
<dbReference type="FunFam" id="1.20.930.70:FF:000001">
    <property type="entry name" value="Fatty acid synthase beta subunit dehydratase"/>
    <property type="match status" value="1"/>
</dbReference>
<dbReference type="PANTHER" id="PTHR10982:SF21">
    <property type="entry name" value="FATTY ACID SYNTHASE SUBUNIT BETA"/>
    <property type="match status" value="1"/>
</dbReference>
<evidence type="ECO:0000256" key="9">
    <source>
        <dbReference type="ARBA" id="ARBA00023268"/>
    </source>
</evidence>
<evidence type="ECO:0000313" key="18">
    <source>
        <dbReference type="EMBL" id="KXG54239.1"/>
    </source>
</evidence>
<evidence type="ECO:0000313" key="19">
    <source>
        <dbReference type="Proteomes" id="UP000070168"/>
    </source>
</evidence>
<evidence type="ECO:0000256" key="16">
    <source>
        <dbReference type="SAM" id="MobiDB-lite"/>
    </source>
</evidence>
<dbReference type="Pfam" id="PF00698">
    <property type="entry name" value="Acyl_transf_1"/>
    <property type="match status" value="1"/>
</dbReference>
<name>A0A135LZ49_PENPA</name>
<organism evidence="18 19">
    <name type="scientific">Penicillium patulum</name>
    <name type="common">Penicillium griseofulvum</name>
    <dbReference type="NCBI Taxonomy" id="5078"/>
    <lineage>
        <taxon>Eukaryota</taxon>
        <taxon>Fungi</taxon>
        <taxon>Dikarya</taxon>
        <taxon>Ascomycota</taxon>
        <taxon>Pezizomycotina</taxon>
        <taxon>Eurotiomycetes</taxon>
        <taxon>Eurotiomycetidae</taxon>
        <taxon>Eurotiales</taxon>
        <taxon>Aspergillaceae</taxon>
        <taxon>Penicillium</taxon>
    </lineage>
</organism>
<dbReference type="GO" id="GO:0004318">
    <property type="term" value="F:enoyl-[acyl-carrier-protein] reductase (NADH) activity"/>
    <property type="evidence" value="ECO:0007669"/>
    <property type="project" value="UniProtKB-EC"/>
</dbReference>
<dbReference type="Pfam" id="PF13279">
    <property type="entry name" value="4HBT_2"/>
    <property type="match status" value="1"/>
</dbReference>
<dbReference type="GO" id="GO:0004321">
    <property type="term" value="F:fatty-acyl-CoA synthase activity"/>
    <property type="evidence" value="ECO:0007669"/>
    <property type="project" value="UniProtKB-EC"/>
</dbReference>
<evidence type="ECO:0000256" key="6">
    <source>
        <dbReference type="ARBA" id="ARBA00022857"/>
    </source>
</evidence>
<dbReference type="STRING" id="5078.A0A135LZ49"/>
<evidence type="ECO:0000259" key="17">
    <source>
        <dbReference type="SMART" id="SM00827"/>
    </source>
</evidence>
<keyword evidence="7" id="KW-0560">Oxidoreductase</keyword>
<evidence type="ECO:0000256" key="15">
    <source>
        <dbReference type="ARBA" id="ARBA00048835"/>
    </source>
</evidence>
<dbReference type="OMA" id="KFQFRRE"/>
<dbReference type="InterPro" id="IPR050830">
    <property type="entry name" value="Fungal_FAS"/>
</dbReference>
<evidence type="ECO:0000256" key="11">
    <source>
        <dbReference type="ARBA" id="ARBA00048237"/>
    </source>
</evidence>